<dbReference type="Proteomes" id="UP000317778">
    <property type="component" value="Unassembled WGS sequence"/>
</dbReference>
<accession>A0A532V700</accession>
<dbReference type="EMBL" id="NJBO01000007">
    <property type="protein sequence ID" value="TKJ42966.1"/>
    <property type="molecule type" value="Genomic_DNA"/>
</dbReference>
<comment type="caution">
    <text evidence="2">The sequence shown here is derived from an EMBL/GenBank/DDBJ whole genome shotgun (WGS) entry which is preliminary data.</text>
</comment>
<gene>
    <name evidence="2" type="ORF">CEE36_05635</name>
</gene>
<dbReference type="PROSITE" id="PS51352">
    <property type="entry name" value="THIOREDOXIN_2"/>
    <property type="match status" value="1"/>
</dbReference>
<sequence>MVVGGRRVGETKLNRVLQGAILLAVTAAILSCGERFPDPSQEGEFDRLVLLEEGTGTWCTYCPEAAENIEELLESHSGEFIVLALHSASGGPDAYANQETEARIARYGIKTFPTIIFDGVEAYEGARPVEEMEQVLVDRRKLGSPLKLELSAALTADSVLYEITVITSALSDKTIEGTLRIALVEDTLTDASVGLLHHIVRRLPEAAGEDALTLEAGDTVNLDRALPLDGSWGRPLEAVVWIEASDLKVYQAASYELGGGSPDEGDFSIELESDTIQTKPNPGDTAFYYFTLKNHTGNELALHVETPGSLKELPEGWSSLICDDEVCYGDSLNLTLPANESSQRFHVQLTSSTSGSEGKIVLEVTGGEEVDSQTFILRIEE</sequence>
<dbReference type="AlphaFoldDB" id="A0A532V700"/>
<organism evidence="2 3">
    <name type="scientific">candidate division TA06 bacterium B3_TA06</name>
    <dbReference type="NCBI Taxonomy" id="2012487"/>
    <lineage>
        <taxon>Bacteria</taxon>
        <taxon>Bacteria division TA06</taxon>
    </lineage>
</organism>
<evidence type="ECO:0000259" key="1">
    <source>
        <dbReference type="PROSITE" id="PS51352"/>
    </source>
</evidence>
<dbReference type="InterPro" id="IPR036249">
    <property type="entry name" value="Thioredoxin-like_sf"/>
</dbReference>
<evidence type="ECO:0000313" key="2">
    <source>
        <dbReference type="EMBL" id="TKJ42966.1"/>
    </source>
</evidence>
<evidence type="ECO:0000313" key="3">
    <source>
        <dbReference type="Proteomes" id="UP000317778"/>
    </source>
</evidence>
<protein>
    <recommendedName>
        <fullName evidence="1">Thioredoxin domain-containing protein</fullName>
    </recommendedName>
</protein>
<dbReference type="Gene3D" id="3.40.30.10">
    <property type="entry name" value="Glutaredoxin"/>
    <property type="match status" value="1"/>
</dbReference>
<name>A0A532V700_UNCT6</name>
<dbReference type="PROSITE" id="PS51257">
    <property type="entry name" value="PROKAR_LIPOPROTEIN"/>
    <property type="match status" value="1"/>
</dbReference>
<proteinExistence type="predicted"/>
<dbReference type="SUPFAM" id="SSF52833">
    <property type="entry name" value="Thioredoxin-like"/>
    <property type="match status" value="1"/>
</dbReference>
<reference evidence="2 3" key="1">
    <citation type="submission" date="2017-06" db="EMBL/GenBank/DDBJ databases">
        <title>Novel microbial phyla capable of carbon fixation and sulfur reduction in deep-sea sediments.</title>
        <authorList>
            <person name="Huang J."/>
            <person name="Baker B."/>
            <person name="Wang Y."/>
        </authorList>
    </citation>
    <scope>NUCLEOTIDE SEQUENCE [LARGE SCALE GENOMIC DNA]</scope>
    <source>
        <strain evidence="2">B3_TA06</strain>
    </source>
</reference>
<feature type="domain" description="Thioredoxin" evidence="1">
    <location>
        <begin position="27"/>
        <end position="141"/>
    </location>
</feature>
<dbReference type="InterPro" id="IPR013766">
    <property type="entry name" value="Thioredoxin_domain"/>
</dbReference>